<dbReference type="Proteomes" id="UP000241899">
    <property type="component" value="Unassembled WGS sequence"/>
</dbReference>
<sequence>MEKRSPSLPSTLERSERFVKRGSSNIFLNTLAEHLQFQVASLRSTILKVTKFMMFHLAKSMA</sequence>
<protein>
    <submittedName>
        <fullName evidence="1">Uncharacterized protein</fullName>
    </submittedName>
</protein>
<comment type="caution">
    <text evidence="1">The sequence shown here is derived from an EMBL/GenBank/DDBJ whole genome shotgun (WGS) entry which is preliminary data.</text>
</comment>
<name>A0A2T4JAG9_9RHOB</name>
<accession>A0A2T4JAG9</accession>
<dbReference type="AlphaFoldDB" id="A0A2T4JAG9"/>
<organism evidence="1 2">
    <name type="scientific">Phaeovulum veldkampii DSM 11550</name>
    <dbReference type="NCBI Taxonomy" id="1185920"/>
    <lineage>
        <taxon>Bacteria</taxon>
        <taxon>Pseudomonadati</taxon>
        <taxon>Pseudomonadota</taxon>
        <taxon>Alphaproteobacteria</taxon>
        <taxon>Rhodobacterales</taxon>
        <taxon>Paracoccaceae</taxon>
        <taxon>Phaeovulum</taxon>
    </lineage>
</organism>
<keyword evidence="2" id="KW-1185">Reference proteome</keyword>
<evidence type="ECO:0000313" key="2">
    <source>
        <dbReference type="Proteomes" id="UP000241899"/>
    </source>
</evidence>
<reference evidence="1 2" key="1">
    <citation type="submission" date="2018-03" db="EMBL/GenBank/DDBJ databases">
        <title>Rhodobacter veldkampii.</title>
        <authorList>
            <person name="Meyer T.E."/>
            <person name="Miller S."/>
            <person name="Lodha T."/>
            <person name="Gandham S."/>
            <person name="Chintalapati S."/>
            <person name="Chintalapati V.R."/>
        </authorList>
    </citation>
    <scope>NUCLEOTIDE SEQUENCE [LARGE SCALE GENOMIC DNA]</scope>
    <source>
        <strain evidence="1 2">DSM 11550</strain>
    </source>
</reference>
<evidence type="ECO:0000313" key="1">
    <source>
        <dbReference type="EMBL" id="PTE14892.1"/>
    </source>
</evidence>
<proteinExistence type="predicted"/>
<dbReference type="EMBL" id="PZKF01000052">
    <property type="protein sequence ID" value="PTE14892.1"/>
    <property type="molecule type" value="Genomic_DNA"/>
</dbReference>
<gene>
    <name evidence="1" type="ORF">C5F46_14445</name>
</gene>